<evidence type="ECO:0000256" key="1">
    <source>
        <dbReference type="SAM" id="MobiDB-lite"/>
    </source>
</evidence>
<dbReference type="Proteomes" id="UP000784294">
    <property type="component" value="Unassembled WGS sequence"/>
</dbReference>
<comment type="caution">
    <text evidence="2">The sequence shown here is derived from an EMBL/GenBank/DDBJ whole genome shotgun (WGS) entry which is preliminary data.</text>
</comment>
<evidence type="ECO:0000313" key="2">
    <source>
        <dbReference type="EMBL" id="VEL21587.1"/>
    </source>
</evidence>
<dbReference type="AlphaFoldDB" id="A0A448WW37"/>
<gene>
    <name evidence="2" type="ORF">PXEA_LOCUS15027</name>
</gene>
<protein>
    <submittedName>
        <fullName evidence="2">Uncharacterized protein</fullName>
    </submittedName>
</protein>
<sequence>MSGASAISGRSLASPTTPISQQTSERHIFPNVALQDLAAENADASFRRVNHELDRASGNYLRPLHKLLPLAAVNPKDWFKPSSQKHCMPSSSTSHTEIGQGQAITIILFIRNLV</sequence>
<organism evidence="2 3">
    <name type="scientific">Protopolystoma xenopodis</name>
    <dbReference type="NCBI Taxonomy" id="117903"/>
    <lineage>
        <taxon>Eukaryota</taxon>
        <taxon>Metazoa</taxon>
        <taxon>Spiralia</taxon>
        <taxon>Lophotrochozoa</taxon>
        <taxon>Platyhelminthes</taxon>
        <taxon>Monogenea</taxon>
        <taxon>Polyopisthocotylea</taxon>
        <taxon>Polystomatidea</taxon>
        <taxon>Polystomatidae</taxon>
        <taxon>Protopolystoma</taxon>
    </lineage>
</organism>
<proteinExistence type="predicted"/>
<dbReference type="EMBL" id="CAAALY010052094">
    <property type="protein sequence ID" value="VEL21587.1"/>
    <property type="molecule type" value="Genomic_DNA"/>
</dbReference>
<reference evidence="2" key="1">
    <citation type="submission" date="2018-11" db="EMBL/GenBank/DDBJ databases">
        <authorList>
            <consortium name="Pathogen Informatics"/>
        </authorList>
    </citation>
    <scope>NUCLEOTIDE SEQUENCE</scope>
</reference>
<accession>A0A448WW37</accession>
<name>A0A448WW37_9PLAT</name>
<feature type="region of interest" description="Disordered" evidence="1">
    <location>
        <begin position="1"/>
        <end position="24"/>
    </location>
</feature>
<evidence type="ECO:0000313" key="3">
    <source>
        <dbReference type="Proteomes" id="UP000784294"/>
    </source>
</evidence>
<feature type="compositionally biased region" description="Polar residues" evidence="1">
    <location>
        <begin position="11"/>
        <end position="23"/>
    </location>
</feature>
<keyword evidence="3" id="KW-1185">Reference proteome</keyword>